<proteinExistence type="predicted"/>
<keyword evidence="2" id="KW-1185">Reference proteome</keyword>
<sequence length="52" mass="5752">MFEGSILRKANIGHRQPLTASGLKFTNLPGKKPVNVIQRGHELPIFLEAVLN</sequence>
<dbReference type="Proteomes" id="UP000503222">
    <property type="component" value="Chromosome"/>
</dbReference>
<gene>
    <name evidence="1" type="ORF">G7077_02985</name>
</gene>
<organism evidence="1 2">
    <name type="scientific">Sphingomonas piscis</name>
    <dbReference type="NCBI Taxonomy" id="2714943"/>
    <lineage>
        <taxon>Bacteria</taxon>
        <taxon>Pseudomonadati</taxon>
        <taxon>Pseudomonadota</taxon>
        <taxon>Alphaproteobacteria</taxon>
        <taxon>Sphingomonadales</taxon>
        <taxon>Sphingomonadaceae</taxon>
        <taxon>Sphingomonas</taxon>
    </lineage>
</organism>
<reference evidence="1 2" key="1">
    <citation type="submission" date="2020-03" db="EMBL/GenBank/DDBJ databases">
        <title>Sphingomonas sp. nov., isolated from fish.</title>
        <authorList>
            <person name="Hyun D.-W."/>
            <person name="Bae J.-W."/>
        </authorList>
    </citation>
    <scope>NUCLEOTIDE SEQUENCE [LARGE SCALE GENOMIC DNA]</scope>
    <source>
        <strain evidence="1 2">HDW15B</strain>
    </source>
</reference>
<dbReference type="RefSeq" id="WP_166410421.1">
    <property type="nucleotide sequence ID" value="NZ_CP049869.1"/>
</dbReference>
<accession>A0A6G7YMR9</accession>
<evidence type="ECO:0000313" key="1">
    <source>
        <dbReference type="EMBL" id="QIK78027.1"/>
    </source>
</evidence>
<dbReference type="KEGG" id="spii:G7077_02985"/>
<name>A0A6G7YMR9_9SPHN</name>
<dbReference type="AlphaFoldDB" id="A0A6G7YMR9"/>
<dbReference type="EMBL" id="CP049869">
    <property type="protein sequence ID" value="QIK78027.1"/>
    <property type="molecule type" value="Genomic_DNA"/>
</dbReference>
<protein>
    <submittedName>
        <fullName evidence="1">Uncharacterized protein</fullName>
    </submittedName>
</protein>
<evidence type="ECO:0000313" key="2">
    <source>
        <dbReference type="Proteomes" id="UP000503222"/>
    </source>
</evidence>